<reference evidence="2" key="1">
    <citation type="submission" date="2013-08" db="EMBL/GenBank/DDBJ databases">
        <authorList>
            <person name="Mendez C."/>
            <person name="Richter M."/>
            <person name="Ferrer M."/>
            <person name="Sanchez J."/>
        </authorList>
    </citation>
    <scope>NUCLEOTIDE SEQUENCE</scope>
</reference>
<feature type="compositionally biased region" description="Pro residues" evidence="1">
    <location>
        <begin position="1"/>
        <end position="18"/>
    </location>
</feature>
<feature type="non-terminal residue" evidence="2">
    <location>
        <position position="1"/>
    </location>
</feature>
<feature type="non-terminal residue" evidence="2">
    <location>
        <position position="182"/>
    </location>
</feature>
<dbReference type="GO" id="GO:0097367">
    <property type="term" value="F:carbohydrate derivative binding"/>
    <property type="evidence" value="ECO:0007669"/>
    <property type="project" value="InterPro"/>
</dbReference>
<comment type="caution">
    <text evidence="2">The sequence shown here is derived from an EMBL/GenBank/DDBJ whole genome shotgun (WGS) entry which is preliminary data.</text>
</comment>
<gene>
    <name evidence="2" type="ORF">B2A_13906</name>
</gene>
<proteinExistence type="predicted"/>
<evidence type="ECO:0000256" key="1">
    <source>
        <dbReference type="SAM" id="MobiDB-lite"/>
    </source>
</evidence>
<protein>
    <submittedName>
        <fullName evidence="2">Uncharacterized protein</fullName>
    </submittedName>
</protein>
<dbReference type="Gene3D" id="3.40.50.10490">
    <property type="entry name" value="Glucose-6-phosphate isomerase like protein, domain 1"/>
    <property type="match status" value="1"/>
</dbReference>
<reference evidence="2" key="2">
    <citation type="journal article" date="2014" name="ISME J.">
        <title>Microbial stratification in low pH oxic and suboxic macroscopic growths along an acid mine drainage.</title>
        <authorList>
            <person name="Mendez-Garcia C."/>
            <person name="Mesa V."/>
            <person name="Sprenger R.R."/>
            <person name="Richter M."/>
            <person name="Diez M.S."/>
            <person name="Solano J."/>
            <person name="Bargiela R."/>
            <person name="Golyshina O.V."/>
            <person name="Manteca A."/>
            <person name="Ramos J.L."/>
            <person name="Gallego J.R."/>
            <person name="Llorente I."/>
            <person name="Martins Dos Santos V.A."/>
            <person name="Jensen O.N."/>
            <person name="Pelaez A.I."/>
            <person name="Sanchez J."/>
            <person name="Ferrer M."/>
        </authorList>
    </citation>
    <scope>NUCLEOTIDE SEQUENCE</scope>
</reference>
<feature type="compositionally biased region" description="Basic and acidic residues" evidence="1">
    <location>
        <begin position="49"/>
        <end position="58"/>
    </location>
</feature>
<dbReference type="SUPFAM" id="SSF53697">
    <property type="entry name" value="SIS domain"/>
    <property type="match status" value="1"/>
</dbReference>
<dbReference type="EMBL" id="AUZZ01010084">
    <property type="protein sequence ID" value="EQD30942.1"/>
    <property type="molecule type" value="Genomic_DNA"/>
</dbReference>
<feature type="region of interest" description="Disordered" evidence="1">
    <location>
        <begin position="1"/>
        <end position="115"/>
    </location>
</feature>
<dbReference type="AlphaFoldDB" id="T0YGG8"/>
<dbReference type="InterPro" id="IPR046348">
    <property type="entry name" value="SIS_dom_sf"/>
</dbReference>
<sequence length="182" mass="18532">GPPGEGPPGTLPFPPYRPPSLEDGKAPLLEPSGGRRSGVLSTGGSFRGGPDHGTERAPLEPVPQHPRPARGATGRSGPLPASGPKGRRHPDGPTACLCDGDGHQPPRGLGGPVPAPGEGVDAWALTHQDFALYPPPLSRDDALITISHRGNKRYGMASLQRAQAAGMPVVGLTGLDSPMAGP</sequence>
<organism evidence="2">
    <name type="scientific">mine drainage metagenome</name>
    <dbReference type="NCBI Taxonomy" id="410659"/>
    <lineage>
        <taxon>unclassified sequences</taxon>
        <taxon>metagenomes</taxon>
        <taxon>ecological metagenomes</taxon>
    </lineage>
</organism>
<dbReference type="GO" id="GO:1901135">
    <property type="term" value="P:carbohydrate derivative metabolic process"/>
    <property type="evidence" value="ECO:0007669"/>
    <property type="project" value="InterPro"/>
</dbReference>
<accession>T0YGG8</accession>
<name>T0YGG8_9ZZZZ</name>
<evidence type="ECO:0000313" key="2">
    <source>
        <dbReference type="EMBL" id="EQD30942.1"/>
    </source>
</evidence>